<keyword evidence="1" id="KW-1133">Transmembrane helix</keyword>
<keyword evidence="3" id="KW-1185">Reference proteome</keyword>
<sequence length="316" mass="35866">MEEPLTSRVPAAVSYGSFSETRHSHSSCSDRITTGETSCDGVPGCCYDPTIIPDTEVFYPPKHLPTAPPSTVETSLGEDGVYSHDPILDHDAEELWRFLMSNLNSPRLAVHLVGTHSETRTRMVTSTDAEGRTSTNTEDYTETVTDFSFHVDVSNHVRPQWSRIVTQPRSGTSTVRETLEEYASSKNVFKEFRVEKVVLWDYDRVAHLLTDLARSAARWGVHVRVDFPKQDWRVSAFASNRYSRAAHSTLVQVLCVLTCLWIVFLPVWAMSRKRMKNRLACEYEMAVSADEFYNRNWGKIQSAVMRQCVGEYLVSL</sequence>
<dbReference type="AlphaFoldDB" id="A0A8T0HH93"/>
<keyword evidence="1" id="KW-0472">Membrane</keyword>
<protein>
    <submittedName>
        <fullName evidence="2">Uncharacterized protein</fullName>
    </submittedName>
</protein>
<feature type="transmembrane region" description="Helical" evidence="1">
    <location>
        <begin position="250"/>
        <end position="269"/>
    </location>
</feature>
<evidence type="ECO:0000313" key="2">
    <source>
        <dbReference type="EMBL" id="KAG0569988.1"/>
    </source>
</evidence>
<dbReference type="Proteomes" id="UP000822688">
    <property type="component" value="Chromosome 6"/>
</dbReference>
<organism evidence="2 3">
    <name type="scientific">Ceratodon purpureus</name>
    <name type="common">Fire moss</name>
    <name type="synonym">Dicranum purpureum</name>
    <dbReference type="NCBI Taxonomy" id="3225"/>
    <lineage>
        <taxon>Eukaryota</taxon>
        <taxon>Viridiplantae</taxon>
        <taxon>Streptophyta</taxon>
        <taxon>Embryophyta</taxon>
        <taxon>Bryophyta</taxon>
        <taxon>Bryophytina</taxon>
        <taxon>Bryopsida</taxon>
        <taxon>Dicranidae</taxon>
        <taxon>Pseudoditrichales</taxon>
        <taxon>Ditrichaceae</taxon>
        <taxon>Ceratodon</taxon>
    </lineage>
</organism>
<accession>A0A8T0HH93</accession>
<dbReference type="PANTHER" id="PTHR37848:SF1">
    <property type="entry name" value="SUN DOMAIN-CONTAINING PROTEIN"/>
    <property type="match status" value="1"/>
</dbReference>
<evidence type="ECO:0000256" key="1">
    <source>
        <dbReference type="SAM" id="Phobius"/>
    </source>
</evidence>
<keyword evidence="1" id="KW-0812">Transmembrane</keyword>
<evidence type="ECO:0000313" key="3">
    <source>
        <dbReference type="Proteomes" id="UP000822688"/>
    </source>
</evidence>
<reference evidence="2 3" key="1">
    <citation type="submission" date="2020-06" db="EMBL/GenBank/DDBJ databases">
        <title>WGS assembly of Ceratodon purpureus strain R40.</title>
        <authorList>
            <person name="Carey S.B."/>
            <person name="Jenkins J."/>
            <person name="Shu S."/>
            <person name="Lovell J.T."/>
            <person name="Sreedasyam A."/>
            <person name="Maumus F."/>
            <person name="Tiley G.P."/>
            <person name="Fernandez-Pozo N."/>
            <person name="Barry K."/>
            <person name="Chen C."/>
            <person name="Wang M."/>
            <person name="Lipzen A."/>
            <person name="Daum C."/>
            <person name="Saski C.A."/>
            <person name="Payton A.C."/>
            <person name="Mcbreen J.C."/>
            <person name="Conrad R.E."/>
            <person name="Kollar L.M."/>
            <person name="Olsson S."/>
            <person name="Huttunen S."/>
            <person name="Landis J.B."/>
            <person name="Wickett N.J."/>
            <person name="Johnson M.G."/>
            <person name="Rensing S.A."/>
            <person name="Grimwood J."/>
            <person name="Schmutz J."/>
            <person name="Mcdaniel S.F."/>
        </authorList>
    </citation>
    <scope>NUCLEOTIDE SEQUENCE [LARGE SCALE GENOMIC DNA]</scope>
    <source>
        <strain evidence="2 3">R40</strain>
    </source>
</reference>
<proteinExistence type="predicted"/>
<dbReference type="PANTHER" id="PTHR37848">
    <property type="entry name" value="EXPRESSED PROTEIN"/>
    <property type="match status" value="1"/>
</dbReference>
<comment type="caution">
    <text evidence="2">The sequence shown here is derived from an EMBL/GenBank/DDBJ whole genome shotgun (WGS) entry which is preliminary data.</text>
</comment>
<gene>
    <name evidence="2" type="ORF">KC19_6G130600</name>
</gene>
<name>A0A8T0HH93_CERPU</name>
<dbReference type="EMBL" id="CM026427">
    <property type="protein sequence ID" value="KAG0569988.1"/>
    <property type="molecule type" value="Genomic_DNA"/>
</dbReference>